<dbReference type="Gene3D" id="1.10.1200.10">
    <property type="entry name" value="ACP-like"/>
    <property type="match status" value="1"/>
</dbReference>
<keyword evidence="3" id="KW-0597">Phosphoprotein</keyword>
<organism evidence="8 9">
    <name type="scientific">Acetivibrio mesophilus</name>
    <dbReference type="NCBI Taxonomy" id="2487273"/>
    <lineage>
        <taxon>Bacteria</taxon>
        <taxon>Bacillati</taxon>
        <taxon>Bacillota</taxon>
        <taxon>Clostridia</taxon>
        <taxon>Eubacteriales</taxon>
        <taxon>Oscillospiraceae</taxon>
        <taxon>Acetivibrio</taxon>
    </lineage>
</organism>
<dbReference type="SMART" id="SM00823">
    <property type="entry name" value="PKS_PP"/>
    <property type="match status" value="1"/>
</dbReference>
<gene>
    <name evidence="8" type="ORF">EFD62_08375</name>
</gene>
<dbReference type="InterPro" id="IPR023213">
    <property type="entry name" value="CAT-like_dom_sf"/>
</dbReference>
<keyword evidence="9" id="KW-1185">Reference proteome</keyword>
<dbReference type="GO" id="GO:0005886">
    <property type="term" value="C:plasma membrane"/>
    <property type="evidence" value="ECO:0007669"/>
    <property type="project" value="TreeGrafter"/>
</dbReference>
<dbReference type="GO" id="GO:0071770">
    <property type="term" value="P:DIM/DIP cell wall layer assembly"/>
    <property type="evidence" value="ECO:0007669"/>
    <property type="project" value="TreeGrafter"/>
</dbReference>
<name>A0A4Q0I4H2_9FIRM</name>
<evidence type="ECO:0000256" key="2">
    <source>
        <dbReference type="ARBA" id="ARBA00022450"/>
    </source>
</evidence>
<dbReference type="Pfam" id="PF00109">
    <property type="entry name" value="ketoacyl-synt"/>
    <property type="match status" value="1"/>
</dbReference>
<evidence type="ECO:0000256" key="4">
    <source>
        <dbReference type="ARBA" id="ARBA00022679"/>
    </source>
</evidence>
<dbReference type="SUPFAM" id="SSF47336">
    <property type="entry name" value="ACP-like"/>
    <property type="match status" value="1"/>
</dbReference>
<dbReference type="AlphaFoldDB" id="A0A4Q0I4H2"/>
<dbReference type="GO" id="GO:0031177">
    <property type="term" value="F:phosphopantetheine binding"/>
    <property type="evidence" value="ECO:0007669"/>
    <property type="project" value="InterPro"/>
</dbReference>
<evidence type="ECO:0000256" key="3">
    <source>
        <dbReference type="ARBA" id="ARBA00022553"/>
    </source>
</evidence>
<feature type="compositionally biased region" description="Basic and acidic residues" evidence="5">
    <location>
        <begin position="634"/>
        <end position="648"/>
    </location>
</feature>
<sequence length="1222" mass="137333">MLDINMIELGKTEGQSIGEIEEISSKDIAIIGMAAKLPEANSIDEFWENMRNGLDCVKEFPDSRKQDADRYINFKYGGINGVKYRAGAYLDEIDKFDCRFFNISPKEASLMDPNQRMFLETAWEAIEDSGYGSKGIEGSETGVYLGYVSGLEYKQFVSEVEPSSAMASIPGNIAAIIAGRVSYMLDLRGPSIIVDTACSSSLVAVHMACMGLRNGDCEMAIAGSVKLSLLPLHTGEKFGIESEDGRTRAFDDSSDGTGMGEGVVAVLLKPLSKAVRDGDRIYAVIKGSAANQDGRSIGLTAPNAAAQERVILKAWKDAGIDPETITYIETHGTGTKLGDPIEIEGITKAFRRYTDKKQFCAVGALKTNIGHLDNASGIAGMVRAVLALGKKEIPPILHFERPNRKINFAESPLYINKVLSPWNTAGFPRRCGVSAFGLSGTNCHVILEEPPTNTEMVDRYDEGIKVLTLSARSPEALRKLIAGYKKMAKEDDGQLLEDICYTATTGRGHYEYRLALMLKDKEDFKVKINKIADSDITSSSENWVFYGECKGTESNDNSRIAEKMLRQFTEEGKKNEVLLSEILKLYVDGASLDWEEMYRGENRKKAGVPVYPFERTRCWLEIPENPVKTQKQAEPLEDKANSNTDIKTDCDEKDDEVINILLKGRENGIYTNTEMITAKVWAEALGYSEIDICEDFYELGGDSIIASTIANMLSKEIGAVISSADILEYTTIEELADYLDQEYGKEASDKRSFTYIEPVEKREYYPASSAQKRLFVLGQLKEIDTCYNMPGAMIIEGNLDRNRFEEAFKTLVKRHETLRTSFMTINGEIVQVVKDSIDFEVEYLRPELINQSEEETIRDLMEDFVRPFDLGTAPLLKVGLAELGKDRHIMMFDMHHIISDGTSMAILVREIIELYNGKTLPTLRIQYRDFSEWQNRMLHSETIKKQEEYWLKRFAGEIPLLDMPCDYPRPAVKSFAGDKLDFVIDKELTSEANRLARETGTTLYMVLLAAYNILLSKYSNQEDIIVGSPIAGRPHADLENIIGMFVNALPMRNCVKADQSFSDFLNTVKQCALEAYENQDYQFEMLVEKLNVEVKPGRSPIFDVAFVLQNMNMPKMEIDGLKFIPLRDEAKISKSDLTVLATEDEEKITLVFEYCTKLFTPQTIERLARDYIKILKVVTLDRKVQIQDIELLDSEEKNRMISKIQNAEDISSKLIDEDFGDI</sequence>
<feature type="domain" description="Carrier" evidence="6">
    <location>
        <begin position="668"/>
        <end position="743"/>
    </location>
</feature>
<dbReference type="InterPro" id="IPR014030">
    <property type="entry name" value="Ketoacyl_synth_N"/>
</dbReference>
<dbReference type="GO" id="GO:0006633">
    <property type="term" value="P:fatty acid biosynthetic process"/>
    <property type="evidence" value="ECO:0007669"/>
    <property type="project" value="InterPro"/>
</dbReference>
<comment type="caution">
    <text evidence="8">The sequence shown here is derived from an EMBL/GenBank/DDBJ whole genome shotgun (WGS) entry which is preliminary data.</text>
</comment>
<evidence type="ECO:0000256" key="5">
    <source>
        <dbReference type="SAM" id="MobiDB-lite"/>
    </source>
</evidence>
<dbReference type="Pfam" id="PF00668">
    <property type="entry name" value="Condensation"/>
    <property type="match status" value="1"/>
</dbReference>
<feature type="region of interest" description="Disordered" evidence="5">
    <location>
        <begin position="629"/>
        <end position="648"/>
    </location>
</feature>
<dbReference type="InterPro" id="IPR018201">
    <property type="entry name" value="Ketoacyl_synth_AS"/>
</dbReference>
<evidence type="ECO:0000259" key="6">
    <source>
        <dbReference type="PROSITE" id="PS50075"/>
    </source>
</evidence>
<dbReference type="Pfam" id="PF00550">
    <property type="entry name" value="PP-binding"/>
    <property type="match status" value="1"/>
</dbReference>
<dbReference type="InterPro" id="IPR020806">
    <property type="entry name" value="PKS_PP-bd"/>
</dbReference>
<dbReference type="SUPFAM" id="SSF53901">
    <property type="entry name" value="Thiolase-like"/>
    <property type="match status" value="1"/>
</dbReference>
<feature type="domain" description="Ketosynthase family 3 (KS3)" evidence="7">
    <location>
        <begin position="25"/>
        <end position="449"/>
    </location>
</feature>
<dbReference type="InterPro" id="IPR014031">
    <property type="entry name" value="Ketoacyl_synth_C"/>
</dbReference>
<dbReference type="InterPro" id="IPR001242">
    <property type="entry name" value="Condensation_dom"/>
</dbReference>
<dbReference type="Proteomes" id="UP000289166">
    <property type="component" value="Unassembled WGS sequence"/>
</dbReference>
<dbReference type="InterPro" id="IPR009081">
    <property type="entry name" value="PP-bd_ACP"/>
</dbReference>
<dbReference type="PANTHER" id="PTHR43775">
    <property type="entry name" value="FATTY ACID SYNTHASE"/>
    <property type="match status" value="1"/>
</dbReference>
<dbReference type="GO" id="GO:0005737">
    <property type="term" value="C:cytoplasm"/>
    <property type="evidence" value="ECO:0007669"/>
    <property type="project" value="TreeGrafter"/>
</dbReference>
<dbReference type="PANTHER" id="PTHR43775:SF37">
    <property type="entry name" value="SI:DKEY-61P9.11"/>
    <property type="match status" value="1"/>
</dbReference>
<dbReference type="Gene3D" id="1.10.1240.100">
    <property type="match status" value="1"/>
</dbReference>
<dbReference type="CDD" id="cd19531">
    <property type="entry name" value="LCL_NRPS-like"/>
    <property type="match status" value="1"/>
</dbReference>
<dbReference type="InterPro" id="IPR050091">
    <property type="entry name" value="PKS_NRPS_Biosynth_Enz"/>
</dbReference>
<dbReference type="CDD" id="cd00833">
    <property type="entry name" value="PKS"/>
    <property type="match status" value="1"/>
</dbReference>
<dbReference type="InterPro" id="IPR016039">
    <property type="entry name" value="Thiolase-like"/>
</dbReference>
<dbReference type="InterPro" id="IPR020841">
    <property type="entry name" value="PKS_Beta-ketoAc_synthase_dom"/>
</dbReference>
<evidence type="ECO:0000313" key="9">
    <source>
        <dbReference type="Proteomes" id="UP000289166"/>
    </source>
</evidence>
<proteinExistence type="predicted"/>
<dbReference type="GO" id="GO:0004315">
    <property type="term" value="F:3-oxoacyl-[acyl-carrier-protein] synthase activity"/>
    <property type="evidence" value="ECO:0007669"/>
    <property type="project" value="InterPro"/>
</dbReference>
<dbReference type="GO" id="GO:0004312">
    <property type="term" value="F:fatty acid synthase activity"/>
    <property type="evidence" value="ECO:0007669"/>
    <property type="project" value="TreeGrafter"/>
</dbReference>
<dbReference type="PROSITE" id="PS50075">
    <property type="entry name" value="CARRIER"/>
    <property type="match status" value="1"/>
</dbReference>
<evidence type="ECO:0000313" key="8">
    <source>
        <dbReference type="EMBL" id="RXE59151.1"/>
    </source>
</evidence>
<evidence type="ECO:0000259" key="7">
    <source>
        <dbReference type="PROSITE" id="PS52004"/>
    </source>
</evidence>
<dbReference type="EMBL" id="RLII01000008">
    <property type="protein sequence ID" value="RXE59151.1"/>
    <property type="molecule type" value="Genomic_DNA"/>
</dbReference>
<dbReference type="SUPFAM" id="SSF52777">
    <property type="entry name" value="CoA-dependent acyltransferases"/>
    <property type="match status" value="2"/>
</dbReference>
<dbReference type="Pfam" id="PF22621">
    <property type="entry name" value="CurL-like_PKS_C"/>
    <property type="match status" value="1"/>
</dbReference>
<dbReference type="RefSeq" id="WP_069194361.1">
    <property type="nucleotide sequence ID" value="NZ_RLII01000008.1"/>
</dbReference>
<dbReference type="Gene3D" id="3.30.559.10">
    <property type="entry name" value="Chloramphenicol acetyltransferase-like domain"/>
    <property type="match status" value="1"/>
</dbReference>
<accession>A0A4Q0I4H2</accession>
<dbReference type="PROSITE" id="PS00606">
    <property type="entry name" value="KS3_1"/>
    <property type="match status" value="1"/>
</dbReference>
<keyword evidence="4" id="KW-0808">Transferase</keyword>
<reference evidence="9" key="1">
    <citation type="submission" date="2018-11" db="EMBL/GenBank/DDBJ databases">
        <title>Genome sequencing of a novel mesophilic and cellulolytic organism within the genus Hungateiclostridium.</title>
        <authorList>
            <person name="Rettenmaier R."/>
            <person name="Liebl W."/>
            <person name="Zverlov V."/>
        </authorList>
    </citation>
    <scope>NUCLEOTIDE SEQUENCE [LARGE SCALE GENOMIC DNA]</scope>
    <source>
        <strain evidence="9">N2K1</strain>
    </source>
</reference>
<keyword evidence="2" id="KW-0596">Phosphopantetheine</keyword>
<protein>
    <submittedName>
        <fullName evidence="8">Polyketide synthase</fullName>
    </submittedName>
</protein>
<comment type="cofactor">
    <cofactor evidence="1">
        <name>pantetheine 4'-phosphate</name>
        <dbReference type="ChEBI" id="CHEBI:47942"/>
    </cofactor>
</comment>
<dbReference type="Pfam" id="PF02801">
    <property type="entry name" value="Ketoacyl-synt_C"/>
    <property type="match status" value="1"/>
</dbReference>
<evidence type="ECO:0000256" key="1">
    <source>
        <dbReference type="ARBA" id="ARBA00001957"/>
    </source>
</evidence>
<dbReference type="SMART" id="SM00825">
    <property type="entry name" value="PKS_KS"/>
    <property type="match status" value="1"/>
</dbReference>
<dbReference type="InterPro" id="IPR036736">
    <property type="entry name" value="ACP-like_sf"/>
</dbReference>
<dbReference type="Gene3D" id="3.30.559.30">
    <property type="entry name" value="Nonribosomal peptide synthetase, condensation domain"/>
    <property type="match status" value="1"/>
</dbReference>
<dbReference type="PROSITE" id="PS52004">
    <property type="entry name" value="KS3_2"/>
    <property type="match status" value="1"/>
</dbReference>
<dbReference type="OrthoDB" id="9765680at2"/>
<dbReference type="Gene3D" id="3.40.47.10">
    <property type="match status" value="1"/>
</dbReference>